<evidence type="ECO:0000256" key="2">
    <source>
        <dbReference type="SAM" id="SignalP"/>
    </source>
</evidence>
<dbReference type="Pfam" id="PF00930">
    <property type="entry name" value="DPPIV_N"/>
    <property type="match status" value="1"/>
</dbReference>
<evidence type="ECO:0000256" key="1">
    <source>
        <dbReference type="SAM" id="MobiDB-lite"/>
    </source>
</evidence>
<dbReference type="GO" id="GO:0006508">
    <property type="term" value="P:proteolysis"/>
    <property type="evidence" value="ECO:0007669"/>
    <property type="project" value="InterPro"/>
</dbReference>
<keyword evidence="2" id="KW-0732">Signal</keyword>
<dbReference type="OrthoDB" id="9812921at2"/>
<accession>A0A2G1VTA5</accession>
<feature type="chain" id="PRO_5013894858" description="S9 family peptidase" evidence="2">
    <location>
        <begin position="25"/>
        <end position="761"/>
    </location>
</feature>
<feature type="compositionally biased region" description="Basic and acidic residues" evidence="1">
    <location>
        <begin position="145"/>
        <end position="161"/>
    </location>
</feature>
<reference evidence="5 6" key="1">
    <citation type="submission" date="2017-08" db="EMBL/GenBank/DDBJ databases">
        <title>The whole genome shortgun sequences of strain Leeuwenhoekiella nanhaiensis G18 from the South China Sea.</title>
        <authorList>
            <person name="Liu Q."/>
        </authorList>
    </citation>
    <scope>NUCLEOTIDE SEQUENCE [LARGE SCALE GENOMIC DNA]</scope>
    <source>
        <strain evidence="5 6">G18</strain>
    </source>
</reference>
<dbReference type="InterPro" id="IPR001375">
    <property type="entry name" value="Peptidase_S9_cat"/>
</dbReference>
<feature type="domain" description="Dipeptidylpeptidase IV N-terminal" evidence="4">
    <location>
        <begin position="158"/>
        <end position="469"/>
    </location>
</feature>
<dbReference type="EMBL" id="NQXA01000003">
    <property type="protein sequence ID" value="PHQ30023.1"/>
    <property type="molecule type" value="Genomic_DNA"/>
</dbReference>
<evidence type="ECO:0008006" key="7">
    <source>
        <dbReference type="Google" id="ProtNLM"/>
    </source>
</evidence>
<gene>
    <name evidence="5" type="ORF">CJ305_08675</name>
</gene>
<evidence type="ECO:0000313" key="6">
    <source>
        <dbReference type="Proteomes" id="UP000229433"/>
    </source>
</evidence>
<dbReference type="PANTHER" id="PTHR11731">
    <property type="entry name" value="PROTEASE FAMILY S9B,C DIPEPTIDYL-PEPTIDASE IV-RELATED"/>
    <property type="match status" value="1"/>
</dbReference>
<dbReference type="Pfam" id="PF00326">
    <property type="entry name" value="Peptidase_S9"/>
    <property type="match status" value="1"/>
</dbReference>
<proteinExistence type="predicted"/>
<dbReference type="Gene3D" id="2.140.10.30">
    <property type="entry name" value="Dipeptidylpeptidase IV, N-terminal domain"/>
    <property type="match status" value="1"/>
</dbReference>
<feature type="domain" description="Peptidase S9 prolyl oligopeptidase catalytic" evidence="3">
    <location>
        <begin position="557"/>
        <end position="749"/>
    </location>
</feature>
<dbReference type="Gene3D" id="3.40.50.1820">
    <property type="entry name" value="alpha/beta hydrolase"/>
    <property type="match status" value="1"/>
</dbReference>
<organism evidence="5 6">
    <name type="scientific">Leeuwenhoekiella nanhaiensis</name>
    <dbReference type="NCBI Taxonomy" id="1655491"/>
    <lineage>
        <taxon>Bacteria</taxon>
        <taxon>Pseudomonadati</taxon>
        <taxon>Bacteroidota</taxon>
        <taxon>Flavobacteriia</taxon>
        <taxon>Flavobacteriales</taxon>
        <taxon>Flavobacteriaceae</taxon>
        <taxon>Leeuwenhoekiella</taxon>
    </lineage>
</organism>
<dbReference type="InterPro" id="IPR050278">
    <property type="entry name" value="Serine_Prot_S9B/DPPIV"/>
</dbReference>
<dbReference type="RefSeq" id="WP_099645864.1">
    <property type="nucleotide sequence ID" value="NZ_KZ319289.1"/>
</dbReference>
<dbReference type="AlphaFoldDB" id="A0A2G1VTA5"/>
<dbReference type="SUPFAM" id="SSF53474">
    <property type="entry name" value="alpha/beta-Hydrolases"/>
    <property type="match status" value="1"/>
</dbReference>
<dbReference type="Proteomes" id="UP000229433">
    <property type="component" value="Unassembled WGS sequence"/>
</dbReference>
<sequence length="761" mass="86828">MKVFKLNIQYITLTLLLIAGVSFAQEKMTKADYQQAIDYTYGNVINQKAFNLKTEVHEFEEGSGIWFLNYDKAGKTYLGVNYKDLRTAPLFDHAKLAESLSKELDKNVEATDLDLSRLERKAESLYFVFDGKPFSWDGDSLKPVDSKNDKARDSWRNRDRSTSTSPDGKWKAFVENHNLFLEDAGSGKRVQLTTDGEPGYDYASSIGWFDIIEGEGTERPPHFDVQWSPDSKYLVTQVVDTRNAEKMYLLDYSIDSLYKPKLLSYYRGSPGDTTMVTYKPVFFDVETKEQLDIDLPKKIHVNSIWLKWMDDEPHKMIASYRSRGYKDQYLKVVDLDAQSISPLYEESVTTSIDNFEFREVEGWQDFVVLSERSGWKQLYLLNKQSGKLKPLTNGEFVVNEIVNIDTKNKLIYYLASGVDKAANPYHQQLYKVSLNGKMTSLTPEPVNHDIQFLEGSAYFADVLSAVDKPSKTLLRSKKTGKIIETLTEADVDALTCEGWQLPEVFSLTGKDGITPIYGAFWRPVNFHATKKYPVIDATYTGPHTQMFPRSFDRALSHQAMANLGFIVVAVDGLGTAARSKAFRNVSYRNMGDNLRDHVNAIRFLGEKYTWVDTDRVGIFGHSAGGYDAAHAVLAFPDFYKVAVASSGDHDFRMEKAWWPEMYMGYPIDERYEQVSNVTMAPNLKGKLLLVHGGIDDNVNPSGTFKLAEALIKADKEFDLLIIPSQRHGYSGSYNSYFQKKRWNYFIKNLLNKEPLWDYNIN</sequence>
<dbReference type="SUPFAM" id="SSF82171">
    <property type="entry name" value="DPP6 N-terminal domain-like"/>
    <property type="match status" value="1"/>
</dbReference>
<protein>
    <recommendedName>
        <fullName evidence="7">S9 family peptidase</fullName>
    </recommendedName>
</protein>
<evidence type="ECO:0000313" key="5">
    <source>
        <dbReference type="EMBL" id="PHQ30023.1"/>
    </source>
</evidence>
<evidence type="ECO:0000259" key="3">
    <source>
        <dbReference type="Pfam" id="PF00326"/>
    </source>
</evidence>
<comment type="caution">
    <text evidence="5">The sequence shown here is derived from an EMBL/GenBank/DDBJ whole genome shotgun (WGS) entry which is preliminary data.</text>
</comment>
<feature type="region of interest" description="Disordered" evidence="1">
    <location>
        <begin position="145"/>
        <end position="168"/>
    </location>
</feature>
<name>A0A2G1VTA5_9FLAO</name>
<feature type="signal peptide" evidence="2">
    <location>
        <begin position="1"/>
        <end position="24"/>
    </location>
</feature>
<dbReference type="InterPro" id="IPR029058">
    <property type="entry name" value="AB_hydrolase_fold"/>
</dbReference>
<keyword evidence="6" id="KW-1185">Reference proteome</keyword>
<dbReference type="InterPro" id="IPR002469">
    <property type="entry name" value="Peptidase_S9B_N"/>
</dbReference>
<evidence type="ECO:0000259" key="4">
    <source>
        <dbReference type="Pfam" id="PF00930"/>
    </source>
</evidence>
<dbReference type="GO" id="GO:0008236">
    <property type="term" value="F:serine-type peptidase activity"/>
    <property type="evidence" value="ECO:0007669"/>
    <property type="project" value="InterPro"/>
</dbReference>